<gene>
    <name evidence="1" type="ORF">DSM3645_25779</name>
</gene>
<dbReference type="RefSeq" id="WP_002653050.1">
    <property type="nucleotide sequence ID" value="NZ_CH672376.1"/>
</dbReference>
<reference evidence="1 2" key="1">
    <citation type="submission" date="2006-02" db="EMBL/GenBank/DDBJ databases">
        <authorList>
            <person name="Amann R."/>
            <person name="Ferriera S."/>
            <person name="Johnson J."/>
            <person name="Kravitz S."/>
            <person name="Halpern A."/>
            <person name="Remington K."/>
            <person name="Beeson K."/>
            <person name="Tran B."/>
            <person name="Rogers Y.-H."/>
            <person name="Friedman R."/>
            <person name="Venter J.C."/>
        </authorList>
    </citation>
    <scope>NUCLEOTIDE SEQUENCE [LARGE SCALE GENOMIC DNA]</scope>
    <source>
        <strain evidence="1 2">DSM 3645</strain>
    </source>
</reference>
<comment type="caution">
    <text evidence="1">The sequence shown here is derived from an EMBL/GenBank/DDBJ whole genome shotgun (WGS) entry which is preliminary data.</text>
</comment>
<evidence type="ECO:0008006" key="3">
    <source>
        <dbReference type="Google" id="ProtNLM"/>
    </source>
</evidence>
<evidence type="ECO:0000313" key="2">
    <source>
        <dbReference type="Proteomes" id="UP000004358"/>
    </source>
</evidence>
<dbReference type="AlphaFoldDB" id="A4A2Y0"/>
<dbReference type="InterPro" id="IPR013783">
    <property type="entry name" value="Ig-like_fold"/>
</dbReference>
<proteinExistence type="predicted"/>
<dbReference type="OrthoDB" id="282458at2"/>
<name>A4A2Y0_9BACT</name>
<protein>
    <recommendedName>
        <fullName evidence="3">Lipoprotein</fullName>
    </recommendedName>
</protein>
<dbReference type="HOGENOM" id="CLU_159795_0_0_0"/>
<evidence type="ECO:0000313" key="1">
    <source>
        <dbReference type="EMBL" id="EAQ76877.1"/>
    </source>
</evidence>
<organism evidence="1 2">
    <name type="scientific">Blastopirellula marina DSM 3645</name>
    <dbReference type="NCBI Taxonomy" id="314230"/>
    <lineage>
        <taxon>Bacteria</taxon>
        <taxon>Pseudomonadati</taxon>
        <taxon>Planctomycetota</taxon>
        <taxon>Planctomycetia</taxon>
        <taxon>Pirellulales</taxon>
        <taxon>Pirellulaceae</taxon>
        <taxon>Blastopirellula</taxon>
    </lineage>
</organism>
<dbReference type="EMBL" id="AANZ01000055">
    <property type="protein sequence ID" value="EAQ76877.1"/>
    <property type="molecule type" value="Genomic_DNA"/>
</dbReference>
<dbReference type="Proteomes" id="UP000004358">
    <property type="component" value="Unassembled WGS sequence"/>
</dbReference>
<sequence>MKRINLAMFGAAVVLLPLVVGCWSNYENTVTATVTYEDGAPVPTGTVSFTTNNFETFGKIENGRVNIGNMDGGVPDGTYKIAVRAFVQKSDTDFTLESIVARKFEDPETSEIVIEVQGNKNIEIVVARP</sequence>
<dbReference type="Gene3D" id="2.60.40.10">
    <property type="entry name" value="Immunoglobulins"/>
    <property type="match status" value="1"/>
</dbReference>
<accession>A4A2Y0</accession>
<dbReference type="PROSITE" id="PS51257">
    <property type="entry name" value="PROKAR_LIPOPROTEIN"/>
    <property type="match status" value="1"/>
</dbReference>